<gene>
    <name evidence="1" type="ORF">MFORT_20048</name>
</gene>
<accession>K0VHP6</accession>
<dbReference type="AlphaFoldDB" id="K0VHP6"/>
<dbReference type="EMBL" id="ALQB01000090">
    <property type="protein sequence ID" value="EJZ10644.1"/>
    <property type="molecule type" value="Genomic_DNA"/>
</dbReference>
<reference evidence="1 2" key="1">
    <citation type="journal article" date="2012" name="J. Bacteriol.">
        <title>Complete Genome Sequence of Mycobacterium fortuitum subsp. fortuitum Type Strain DSM46621.</title>
        <authorList>
            <person name="Ho Y.S."/>
            <person name="Adroub S.A."/>
            <person name="Aleisa F."/>
            <person name="Mahmood H."/>
            <person name="Othoum G."/>
            <person name="Rashid F."/>
            <person name="Zaher M."/>
            <person name="Ali S."/>
            <person name="Bitter W."/>
            <person name="Pain A."/>
            <person name="Abdallah A.M."/>
        </authorList>
    </citation>
    <scope>NUCLEOTIDE SEQUENCE [LARGE SCALE GENOMIC DNA]</scope>
    <source>
        <strain evidence="2">DSM46621</strain>
    </source>
</reference>
<proteinExistence type="predicted"/>
<name>K0VHP6_MYCFO</name>
<protein>
    <submittedName>
        <fullName evidence="1">Uncharacterized protein</fullName>
    </submittedName>
</protein>
<dbReference type="Proteomes" id="UP000006043">
    <property type="component" value="Unassembled WGS sequence"/>
</dbReference>
<comment type="caution">
    <text evidence="1">The sequence shown here is derived from an EMBL/GenBank/DDBJ whole genome shotgun (WGS) entry which is preliminary data.</text>
</comment>
<evidence type="ECO:0000313" key="2">
    <source>
        <dbReference type="Proteomes" id="UP000006043"/>
    </source>
</evidence>
<dbReference type="PATRIC" id="fig|1214102.3.peg.3971"/>
<organism evidence="1 2">
    <name type="scientific">Mycolicibacterium fortuitum subsp. fortuitum DSM 46621 = ATCC 6841 = JCM 6387</name>
    <dbReference type="NCBI Taxonomy" id="1214102"/>
    <lineage>
        <taxon>Bacteria</taxon>
        <taxon>Bacillati</taxon>
        <taxon>Actinomycetota</taxon>
        <taxon>Actinomycetes</taxon>
        <taxon>Mycobacteriales</taxon>
        <taxon>Mycobacteriaceae</taxon>
        <taxon>Mycolicibacterium</taxon>
    </lineage>
</organism>
<dbReference type="HOGENOM" id="CLU_058821_2_0_11"/>
<sequence length="284" mass="29753">MTALTLGHRLGWPFVLPWSGDALAWQSTMGSHLGGPEVRARSKAQLPATVEQTEDPSTAAKVLSAIIERSSRVQAPAVKAYVDRLRSQQPDATPAEIVTRLEKHYLAAVMASGAAVGSAAAFPGIGTLAALSAVAGETVVFLEATSVFVLAVAEVHGIPAGHRERRRALVLSVLVGEDSKHAIADLLGSKRTSGAWLSDGAATLPLPAVSQLNSRLVRYFVKRYTLKRGAMAFGKMLPVGIGAVIGGVGNRLMGKKIVANARQAFGAPPPRWPATLHVLPPANS</sequence>
<evidence type="ECO:0000313" key="1">
    <source>
        <dbReference type="EMBL" id="EJZ10644.1"/>
    </source>
</evidence>